<sequence length="68" mass="7609">MLAVGTKCFKRSFFCISPSGLLFRLINFCSFVALLSLPVVKTWHGGKKNCTKMGSRQLCRHGFLLLSI</sequence>
<evidence type="ECO:0000256" key="1">
    <source>
        <dbReference type="SAM" id="Phobius"/>
    </source>
</evidence>
<accession>A0A8J6FDF9</accession>
<comment type="caution">
    <text evidence="2">The sequence shown here is derived from an EMBL/GenBank/DDBJ whole genome shotgun (WGS) entry which is preliminary data.</text>
</comment>
<evidence type="ECO:0000313" key="3">
    <source>
        <dbReference type="Proteomes" id="UP000770717"/>
    </source>
</evidence>
<organism evidence="2 3">
    <name type="scientific">Eleutherodactylus coqui</name>
    <name type="common">Puerto Rican coqui</name>
    <dbReference type="NCBI Taxonomy" id="57060"/>
    <lineage>
        <taxon>Eukaryota</taxon>
        <taxon>Metazoa</taxon>
        <taxon>Chordata</taxon>
        <taxon>Craniata</taxon>
        <taxon>Vertebrata</taxon>
        <taxon>Euteleostomi</taxon>
        <taxon>Amphibia</taxon>
        <taxon>Batrachia</taxon>
        <taxon>Anura</taxon>
        <taxon>Neobatrachia</taxon>
        <taxon>Hyloidea</taxon>
        <taxon>Eleutherodactylidae</taxon>
        <taxon>Eleutherodactylinae</taxon>
        <taxon>Eleutherodactylus</taxon>
        <taxon>Eleutherodactylus</taxon>
    </lineage>
</organism>
<proteinExistence type="predicted"/>
<keyword evidence="1" id="KW-0812">Transmembrane</keyword>
<dbReference type="EMBL" id="WNTK01000004">
    <property type="protein sequence ID" value="KAG9484990.1"/>
    <property type="molecule type" value="Genomic_DNA"/>
</dbReference>
<dbReference type="Proteomes" id="UP000770717">
    <property type="component" value="Unassembled WGS sequence"/>
</dbReference>
<keyword evidence="1" id="KW-0472">Membrane</keyword>
<gene>
    <name evidence="2" type="ORF">GDO78_008215</name>
</gene>
<reference evidence="2" key="1">
    <citation type="thesis" date="2020" institute="ProQuest LLC" country="789 East Eisenhower Parkway, Ann Arbor, MI, USA">
        <title>Comparative Genomics and Chromosome Evolution.</title>
        <authorList>
            <person name="Mudd A.B."/>
        </authorList>
    </citation>
    <scope>NUCLEOTIDE SEQUENCE</scope>
    <source>
        <strain evidence="2">HN-11 Male</strain>
        <tissue evidence="2">Kidney and liver</tissue>
    </source>
</reference>
<keyword evidence="3" id="KW-1185">Reference proteome</keyword>
<feature type="transmembrane region" description="Helical" evidence="1">
    <location>
        <begin position="21"/>
        <end position="40"/>
    </location>
</feature>
<dbReference type="AlphaFoldDB" id="A0A8J6FDF9"/>
<keyword evidence="1" id="KW-1133">Transmembrane helix</keyword>
<protein>
    <submittedName>
        <fullName evidence="2">Uncharacterized protein</fullName>
    </submittedName>
</protein>
<name>A0A8J6FDF9_ELECQ</name>
<evidence type="ECO:0000313" key="2">
    <source>
        <dbReference type="EMBL" id="KAG9484990.1"/>
    </source>
</evidence>